<organism evidence="3 4">
    <name type="scientific">Anopheles christyi</name>
    <dbReference type="NCBI Taxonomy" id="43041"/>
    <lineage>
        <taxon>Eukaryota</taxon>
        <taxon>Metazoa</taxon>
        <taxon>Ecdysozoa</taxon>
        <taxon>Arthropoda</taxon>
        <taxon>Hexapoda</taxon>
        <taxon>Insecta</taxon>
        <taxon>Pterygota</taxon>
        <taxon>Neoptera</taxon>
        <taxon>Endopterygota</taxon>
        <taxon>Diptera</taxon>
        <taxon>Nematocera</taxon>
        <taxon>Culicoidea</taxon>
        <taxon>Culicidae</taxon>
        <taxon>Anophelinae</taxon>
        <taxon>Anopheles</taxon>
    </lineage>
</organism>
<feature type="region of interest" description="Disordered" evidence="1">
    <location>
        <begin position="301"/>
        <end position="336"/>
    </location>
</feature>
<feature type="domain" description="TGF-beta propeptide" evidence="2">
    <location>
        <begin position="35"/>
        <end position="151"/>
    </location>
</feature>
<feature type="region of interest" description="Disordered" evidence="1">
    <location>
        <begin position="229"/>
        <end position="249"/>
    </location>
</feature>
<evidence type="ECO:0000259" key="2">
    <source>
        <dbReference type="Pfam" id="PF00688"/>
    </source>
</evidence>
<dbReference type="Pfam" id="PF00688">
    <property type="entry name" value="TGFb_propeptide"/>
    <property type="match status" value="1"/>
</dbReference>
<keyword evidence="4" id="KW-1185">Reference proteome</keyword>
<dbReference type="InterPro" id="IPR001111">
    <property type="entry name" value="TGF-b_propeptide"/>
</dbReference>
<feature type="compositionally biased region" description="Polar residues" evidence="1">
    <location>
        <begin position="230"/>
        <end position="241"/>
    </location>
</feature>
<dbReference type="VEuPathDB" id="VectorBase:ACHR009668"/>
<proteinExistence type="predicted"/>
<evidence type="ECO:0000313" key="4">
    <source>
        <dbReference type="Proteomes" id="UP000075881"/>
    </source>
</evidence>
<feature type="compositionally biased region" description="Basic and acidic residues" evidence="1">
    <location>
        <begin position="312"/>
        <end position="321"/>
    </location>
</feature>
<protein>
    <recommendedName>
        <fullName evidence="2">TGF-beta propeptide domain-containing protein</fullName>
    </recommendedName>
</protein>
<dbReference type="EnsemblMetazoa" id="ACHR009668-RA">
    <property type="protein sequence ID" value="ACHR009668-PA"/>
    <property type="gene ID" value="ACHR009668"/>
</dbReference>
<reference evidence="3" key="2">
    <citation type="submission" date="2020-05" db="UniProtKB">
        <authorList>
            <consortium name="EnsemblMetazoa"/>
        </authorList>
    </citation>
    <scope>IDENTIFICATION</scope>
    <source>
        <strain evidence="3">ACHKN1017</strain>
    </source>
</reference>
<reference evidence="4" key="1">
    <citation type="submission" date="2013-03" db="EMBL/GenBank/DDBJ databases">
        <title>The Genome Sequence of Anopheles christyi ACHKN1017.</title>
        <authorList>
            <consortium name="The Broad Institute Genomics Platform"/>
            <person name="Neafsey D.E."/>
            <person name="Besansky N."/>
            <person name="Walker B."/>
            <person name="Young S.K."/>
            <person name="Zeng Q."/>
            <person name="Gargeya S."/>
            <person name="Fitzgerald M."/>
            <person name="Haas B."/>
            <person name="Abouelleil A."/>
            <person name="Allen A.W."/>
            <person name="Alvarado L."/>
            <person name="Arachchi H.M."/>
            <person name="Berlin A.M."/>
            <person name="Chapman S.B."/>
            <person name="Gainer-Dewar J."/>
            <person name="Goldberg J."/>
            <person name="Griggs A."/>
            <person name="Gujja S."/>
            <person name="Hansen M."/>
            <person name="Howarth C."/>
            <person name="Imamovic A."/>
            <person name="Ireland A."/>
            <person name="Larimer J."/>
            <person name="McCowan C."/>
            <person name="Murphy C."/>
            <person name="Pearson M."/>
            <person name="Poon T.W."/>
            <person name="Priest M."/>
            <person name="Roberts A."/>
            <person name="Saif S."/>
            <person name="Shea T."/>
            <person name="Sisk P."/>
            <person name="Sykes S."/>
            <person name="Wortman J."/>
            <person name="Nusbaum C."/>
            <person name="Birren B."/>
        </authorList>
    </citation>
    <scope>NUCLEOTIDE SEQUENCE [LARGE SCALE GENOMIC DNA]</scope>
    <source>
        <strain evidence="4">ACHKN1017</strain>
    </source>
</reference>
<dbReference type="Proteomes" id="UP000075881">
    <property type="component" value="Unassembled WGS sequence"/>
</dbReference>
<accession>A0A182KFY0</accession>
<evidence type="ECO:0000256" key="1">
    <source>
        <dbReference type="SAM" id="MobiDB-lite"/>
    </source>
</evidence>
<feature type="compositionally biased region" description="Basic residues" evidence="1">
    <location>
        <begin position="302"/>
        <end position="311"/>
    </location>
</feature>
<name>A0A182KFY0_9DIPT</name>
<sequence length="336" mass="38441">MRNDTVSHLAATHEMAFSAVCDMPKNTNASQWNGNNTWNLYFRLPHNKQYNSVSSAVLRLYMNGFNSTGSRESDNCKNPSEQMIRITASVYFRKNRKDNASQERKKSICSCITITRSYRGWITMDTLLAVKAWDKPNRNLVIAIDVEDQDERPLRAVDFFQPADCSEASKLNASTVLPWSYLRSALAGSPNEMDNVPHNPRIDLMIQKGMHHGHRPYRKKHHYVRYQLANGPTTGSSTGNSYEHDDTDDKCPRFIGDDGPTVNHNHHNYQRPPALHHLLHRLQSNHPQHMHVQHHPVAINKAQKKRRHLHHRAGDESDESRSVSSASVLSSEDRNL</sequence>
<evidence type="ECO:0000313" key="3">
    <source>
        <dbReference type="EnsemblMetazoa" id="ACHR009668-PA"/>
    </source>
</evidence>
<dbReference type="AlphaFoldDB" id="A0A182KFY0"/>